<dbReference type="Gene3D" id="3.10.20.30">
    <property type="match status" value="1"/>
</dbReference>
<name>A0A8E6B9R6_9BACT</name>
<organism evidence="2 3">
    <name type="scientific">Telmatocola sphagniphila</name>
    <dbReference type="NCBI Taxonomy" id="1123043"/>
    <lineage>
        <taxon>Bacteria</taxon>
        <taxon>Pseudomonadati</taxon>
        <taxon>Planctomycetota</taxon>
        <taxon>Planctomycetia</taxon>
        <taxon>Gemmatales</taxon>
        <taxon>Gemmataceae</taxon>
    </lineage>
</organism>
<dbReference type="PRINTS" id="PR00326">
    <property type="entry name" value="GTP1OBG"/>
</dbReference>
<feature type="domain" description="TGS" evidence="1">
    <location>
        <begin position="256"/>
        <end position="330"/>
    </location>
</feature>
<protein>
    <submittedName>
        <fullName evidence="2">50S ribosome-binding GTPase</fullName>
    </submittedName>
</protein>
<keyword evidence="3" id="KW-1185">Reference proteome</keyword>
<dbReference type="AlphaFoldDB" id="A0A8E6B9R6"/>
<dbReference type="RefSeq" id="WP_213498058.1">
    <property type="nucleotide sequence ID" value="NZ_CP074694.1"/>
</dbReference>
<dbReference type="Gene3D" id="3.40.50.300">
    <property type="entry name" value="P-loop containing nucleotide triphosphate hydrolases"/>
    <property type="match status" value="1"/>
</dbReference>
<sequence length="330" mass="36550">MAVNLPPHYHTAEDEYKKAKTPEDKLIALKKMWVILPKHKASEKVQMQLKSKMAELNDDIERKSSTVKKSPNSYKIPRQGAGQYVFLGPPNSGKSRLLTRLTKATPEVAPYPFTTREPIPGMMDFENIRLQLIDLPPITGDVYENYLTDFIRNTDAALLIVDLGDDDGPFAVEAVLEKLQAVKCILTGTPPEGVEDPSLFHVKTLLVANKSDAEGAQDRLDIFKEMFGARFPIHVMSAENSEGIDELKKKMYETLGILRVYSKTQGKPADMKAPYTIPIGGDVVDFAGCIHSDLAATVKAAKVWGTGVYDGQTVKKDHVLHEGDIVELLT</sequence>
<proteinExistence type="predicted"/>
<accession>A0A8E6B9R6</accession>
<dbReference type="GO" id="GO:0005525">
    <property type="term" value="F:GTP binding"/>
    <property type="evidence" value="ECO:0007669"/>
    <property type="project" value="InterPro"/>
</dbReference>
<dbReference type="Pfam" id="PF02824">
    <property type="entry name" value="TGS"/>
    <property type="match status" value="1"/>
</dbReference>
<dbReference type="KEGG" id="tsph:KIH39_04420"/>
<dbReference type="Pfam" id="PF01926">
    <property type="entry name" value="MMR_HSR1"/>
    <property type="match status" value="1"/>
</dbReference>
<dbReference type="PANTHER" id="PTHR43127">
    <property type="entry name" value="DEVELOPMENTALLY-REGULATED GTP-BINDING PROTEIN 2"/>
    <property type="match status" value="1"/>
</dbReference>
<evidence type="ECO:0000259" key="1">
    <source>
        <dbReference type="PROSITE" id="PS51880"/>
    </source>
</evidence>
<dbReference type="InterPro" id="IPR012675">
    <property type="entry name" value="Beta-grasp_dom_sf"/>
</dbReference>
<dbReference type="SUPFAM" id="SSF52540">
    <property type="entry name" value="P-loop containing nucleoside triphosphate hydrolases"/>
    <property type="match status" value="1"/>
</dbReference>
<dbReference type="GO" id="GO:0003924">
    <property type="term" value="F:GTPase activity"/>
    <property type="evidence" value="ECO:0007669"/>
    <property type="project" value="InterPro"/>
</dbReference>
<dbReference type="SUPFAM" id="SSF81271">
    <property type="entry name" value="TGS-like"/>
    <property type="match status" value="1"/>
</dbReference>
<dbReference type="EMBL" id="CP074694">
    <property type="protein sequence ID" value="QVL33168.1"/>
    <property type="molecule type" value="Genomic_DNA"/>
</dbReference>
<evidence type="ECO:0000313" key="3">
    <source>
        <dbReference type="Proteomes" id="UP000676194"/>
    </source>
</evidence>
<dbReference type="InterPro" id="IPR045001">
    <property type="entry name" value="DRG"/>
</dbReference>
<gene>
    <name evidence="2" type="ORF">KIH39_04420</name>
</gene>
<reference evidence="2" key="1">
    <citation type="submission" date="2021-05" db="EMBL/GenBank/DDBJ databases">
        <title>Complete genome sequence of the cellulolytic planctomycete Telmatocola sphagniphila SP2T and characterization of the first cellulase from planctomycetes.</title>
        <authorList>
            <person name="Rakitin A.L."/>
            <person name="Beletsky A.V."/>
            <person name="Naumoff D.G."/>
            <person name="Kulichevskaya I.S."/>
            <person name="Mardanov A.V."/>
            <person name="Ravin N.V."/>
            <person name="Dedysh S.N."/>
        </authorList>
    </citation>
    <scope>NUCLEOTIDE SEQUENCE</scope>
    <source>
        <strain evidence="2">SP2T</strain>
    </source>
</reference>
<dbReference type="InterPro" id="IPR006073">
    <property type="entry name" value="GTP-bd"/>
</dbReference>
<dbReference type="InterPro" id="IPR004095">
    <property type="entry name" value="TGS"/>
</dbReference>
<dbReference type="Proteomes" id="UP000676194">
    <property type="component" value="Chromosome"/>
</dbReference>
<dbReference type="PROSITE" id="PS51880">
    <property type="entry name" value="TGS"/>
    <property type="match status" value="1"/>
</dbReference>
<evidence type="ECO:0000313" key="2">
    <source>
        <dbReference type="EMBL" id="QVL33168.1"/>
    </source>
</evidence>
<dbReference type="InterPro" id="IPR012676">
    <property type="entry name" value="TGS-like"/>
</dbReference>
<dbReference type="InterPro" id="IPR027417">
    <property type="entry name" value="P-loop_NTPase"/>
</dbReference>